<dbReference type="Proteomes" id="UP000215086">
    <property type="component" value="Chromosome"/>
</dbReference>
<name>A0A286RKG3_9BACT</name>
<evidence type="ECO:0000313" key="3">
    <source>
        <dbReference type="Proteomes" id="UP000215086"/>
    </source>
</evidence>
<keyword evidence="1" id="KW-1133">Transmembrane helix</keyword>
<dbReference type="KEGG" id="ttf:THTE_3821"/>
<proteinExistence type="predicted"/>
<accession>A0A286RKG3</accession>
<keyword evidence="1" id="KW-0472">Membrane</keyword>
<keyword evidence="1" id="KW-0812">Transmembrane</keyword>
<keyword evidence="3" id="KW-1185">Reference proteome</keyword>
<sequence>METTGWFLPAAVMVGLMVLISAVMLVRRWRQRRRKPKWVEPDLRIDVARLELRPVPEVPMLLFHGEPVRLDIVVLAPAGRTGSLPPPQSWPMLMEAVAPGLMRVVQTHEPQFVRWPSQLSVNGFIHQFFRNVVLPGDRGRGTPFCAAVGPARGTDGQLFLVGMIMHADHPLFLSFEEVESETMWRRLIEVRTS</sequence>
<dbReference type="AlphaFoldDB" id="A0A286RKG3"/>
<evidence type="ECO:0000256" key="1">
    <source>
        <dbReference type="SAM" id="Phobius"/>
    </source>
</evidence>
<feature type="transmembrane region" description="Helical" evidence="1">
    <location>
        <begin position="6"/>
        <end position="26"/>
    </location>
</feature>
<reference evidence="2 3" key="1">
    <citation type="journal article" name="Front. Microbiol.">
        <title>Sugar Metabolism of the First Thermophilic Planctomycete Thermogutta terrifontis: Comparative Genomic and Transcriptomic Approaches.</title>
        <authorList>
            <person name="Elcheninov A.G."/>
            <person name="Menzel P."/>
            <person name="Gudbergsdottir S.R."/>
            <person name="Slesarev A.I."/>
            <person name="Kadnikov V.V."/>
            <person name="Krogh A."/>
            <person name="Bonch-Osmolovskaya E.A."/>
            <person name="Peng X."/>
            <person name="Kublanov I.V."/>
        </authorList>
    </citation>
    <scope>NUCLEOTIDE SEQUENCE [LARGE SCALE GENOMIC DNA]</scope>
    <source>
        <strain evidence="2 3">R1</strain>
    </source>
</reference>
<dbReference type="RefSeq" id="WP_157732142.1">
    <property type="nucleotide sequence ID" value="NZ_CP018477.1"/>
</dbReference>
<dbReference type="OrthoDB" id="274584at2"/>
<dbReference type="EMBL" id="CP018477">
    <property type="protein sequence ID" value="ASV76422.1"/>
    <property type="molecule type" value="Genomic_DNA"/>
</dbReference>
<organism evidence="2 3">
    <name type="scientific">Thermogutta terrifontis</name>
    <dbReference type="NCBI Taxonomy" id="1331910"/>
    <lineage>
        <taxon>Bacteria</taxon>
        <taxon>Pseudomonadati</taxon>
        <taxon>Planctomycetota</taxon>
        <taxon>Planctomycetia</taxon>
        <taxon>Pirellulales</taxon>
        <taxon>Thermoguttaceae</taxon>
        <taxon>Thermogutta</taxon>
    </lineage>
</organism>
<evidence type="ECO:0000313" key="2">
    <source>
        <dbReference type="EMBL" id="ASV76422.1"/>
    </source>
</evidence>
<protein>
    <submittedName>
        <fullName evidence="2">Uncharacterized protein</fullName>
    </submittedName>
</protein>
<gene>
    <name evidence="2" type="ORF">THTE_3821</name>
</gene>